<organism evidence="1 2">
    <name type="scientific">Bacteroides fragilis</name>
    <dbReference type="NCBI Taxonomy" id="817"/>
    <lineage>
        <taxon>Bacteria</taxon>
        <taxon>Pseudomonadati</taxon>
        <taxon>Bacteroidota</taxon>
        <taxon>Bacteroidia</taxon>
        <taxon>Bacteroidales</taxon>
        <taxon>Bacteroidaceae</taxon>
        <taxon>Bacteroides</taxon>
    </lineage>
</organism>
<dbReference type="EMBL" id="CP054003">
    <property type="protein sequence ID" value="QKH84370.1"/>
    <property type="molecule type" value="Genomic_DNA"/>
</dbReference>
<proteinExistence type="predicted"/>
<evidence type="ECO:0000313" key="2">
    <source>
        <dbReference type="Proteomes" id="UP000501467"/>
    </source>
</evidence>
<sequence length="320" mass="37953">MNDKMIQSYNENRGQQFPFDVVIPTDEKNSKFVGTVVTHVRRRMPEAGTIYIVTKRILFDKIKRYVHDDDWQLIDENTMVAGLSFSEVFGYLKKKGCDSVNKVGWYFQQFLKLAFALTPYCKGYYLTWDSDTLPISELHFFQDGQPLFTMKKEYHRPYFNTLQRLIGLDKTSSKSFIAEHMIFKPEFVCEMIEEISQNTLPGKNWVEKIIQACDFDYEEHCFSEFETYGTFCTVRYPGYYGEQTLNTFRAGSLIRGRYVNDFIIERLSSDVDIASFEIYDAMFPYDIEKRIYIWKSRWKRLTNLSPSQALGLIWRRIFKK</sequence>
<dbReference type="RefSeq" id="WP_005776325.1">
    <property type="nucleotide sequence ID" value="NZ_JAFEKN010000007.1"/>
</dbReference>
<dbReference type="Proteomes" id="UP000501467">
    <property type="component" value="Chromosome"/>
</dbReference>
<gene>
    <name evidence="1" type="ORF">FOC69_08370</name>
</gene>
<evidence type="ECO:0000313" key="1">
    <source>
        <dbReference type="EMBL" id="QKH84370.1"/>
    </source>
</evidence>
<dbReference type="AlphaFoldDB" id="A0AAP9NCF7"/>
<dbReference type="Pfam" id="PF20102">
    <property type="entry name" value="DUF6492"/>
    <property type="match status" value="1"/>
</dbReference>
<name>A0AAP9NCF7_BACFG</name>
<accession>A0AAP9NCF7</accession>
<dbReference type="InterPro" id="IPR045499">
    <property type="entry name" value="DUF6492"/>
</dbReference>
<protein>
    <submittedName>
        <fullName evidence="1">Uncharacterized protein</fullName>
    </submittedName>
</protein>
<reference evidence="1 2" key="1">
    <citation type="submission" date="2020-05" db="EMBL/GenBank/DDBJ databases">
        <title>FDA dAtabase for Regulatory Grade micrObial Sequences (FDA-ARGOS): Supporting development and validation of Infectious Disease Dx tests.</title>
        <authorList>
            <person name="Bojja K."/>
            <person name="Kessler A."/>
            <person name="Tallon L."/>
            <person name="Sadzewicz L."/>
            <person name="Zhao X."/>
            <person name="Vavikolanu K."/>
            <person name="Mehta A."/>
            <person name="Aluvathingal J."/>
            <person name="Nadendla S."/>
            <person name="Myers T."/>
            <person name="Yan Y."/>
            <person name="Sichtig H."/>
        </authorList>
    </citation>
    <scope>NUCLEOTIDE SEQUENCE [LARGE SCALE GENOMIC DNA]</scope>
    <source>
        <strain evidence="1 2">FDAARGOS_763</strain>
    </source>
</reference>